<dbReference type="AlphaFoldDB" id="A0A250B494"/>
<dbReference type="FunFam" id="3.40.50.1360:FF:000001">
    <property type="entry name" value="Ribose-5-phosphate isomerase A"/>
    <property type="match status" value="1"/>
</dbReference>
<feature type="binding site" evidence="3">
    <location>
        <begin position="81"/>
        <end position="84"/>
    </location>
    <ligand>
        <name>substrate</name>
    </ligand>
</feature>
<proteinExistence type="inferred from homology"/>
<feature type="binding site" evidence="3">
    <location>
        <begin position="28"/>
        <end position="31"/>
    </location>
    <ligand>
        <name>substrate</name>
    </ligand>
</feature>
<dbReference type="NCBIfam" id="NF001924">
    <property type="entry name" value="PRK00702.1"/>
    <property type="match status" value="1"/>
</dbReference>
<keyword evidence="2 3" id="KW-0413">Isomerase</keyword>
<dbReference type="GO" id="GO:0004751">
    <property type="term" value="F:ribose-5-phosphate isomerase activity"/>
    <property type="evidence" value="ECO:0007669"/>
    <property type="project" value="UniProtKB-UniRule"/>
</dbReference>
<evidence type="ECO:0000256" key="1">
    <source>
        <dbReference type="ARBA" id="ARBA00001713"/>
    </source>
</evidence>
<dbReference type="PANTHER" id="PTHR11934:SF0">
    <property type="entry name" value="RIBOSE-5-PHOSPHATE ISOMERASE"/>
    <property type="match status" value="1"/>
</dbReference>
<dbReference type="FunFam" id="3.30.70.260:FF:000004">
    <property type="entry name" value="Ribose-5-phosphate isomerase A"/>
    <property type="match status" value="1"/>
</dbReference>
<comment type="catalytic activity">
    <reaction evidence="1 3">
        <text>aldehydo-D-ribose 5-phosphate = D-ribulose 5-phosphate</text>
        <dbReference type="Rhea" id="RHEA:14657"/>
        <dbReference type="ChEBI" id="CHEBI:58121"/>
        <dbReference type="ChEBI" id="CHEBI:58273"/>
        <dbReference type="EC" id="5.3.1.6"/>
    </reaction>
</comment>
<dbReference type="Pfam" id="PF06026">
    <property type="entry name" value="Rib_5-P_isom_A"/>
    <property type="match status" value="1"/>
</dbReference>
<feature type="binding site" evidence="3">
    <location>
        <position position="121"/>
    </location>
    <ligand>
        <name>substrate</name>
    </ligand>
</feature>
<dbReference type="NCBIfam" id="TIGR00021">
    <property type="entry name" value="rpiA"/>
    <property type="match status" value="1"/>
</dbReference>
<dbReference type="Proteomes" id="UP000217182">
    <property type="component" value="Chromosome"/>
</dbReference>
<dbReference type="GO" id="GO:0005829">
    <property type="term" value="C:cytosol"/>
    <property type="evidence" value="ECO:0007669"/>
    <property type="project" value="TreeGrafter"/>
</dbReference>
<keyword evidence="5" id="KW-1185">Reference proteome</keyword>
<comment type="function">
    <text evidence="3">Catalyzes the reversible conversion of ribose-5-phosphate to ribulose 5-phosphate.</text>
</comment>
<name>A0A250B494_9GAMM</name>
<dbReference type="InterPro" id="IPR037171">
    <property type="entry name" value="NagB/RpiA_transferase-like"/>
</dbReference>
<dbReference type="InterPro" id="IPR004788">
    <property type="entry name" value="Ribose5P_isomerase_type_A"/>
</dbReference>
<accession>A0A250B494</accession>
<dbReference type="SUPFAM" id="SSF75445">
    <property type="entry name" value="D-ribose-5-phosphate isomerase (RpiA), lid domain"/>
    <property type="match status" value="1"/>
</dbReference>
<organism evidence="4 5">
    <name type="scientific">Gibbsiella quercinecans</name>
    <dbReference type="NCBI Taxonomy" id="929813"/>
    <lineage>
        <taxon>Bacteria</taxon>
        <taxon>Pseudomonadati</taxon>
        <taxon>Pseudomonadota</taxon>
        <taxon>Gammaproteobacteria</taxon>
        <taxon>Enterobacterales</taxon>
        <taxon>Yersiniaceae</taxon>
        <taxon>Gibbsiella</taxon>
    </lineage>
</organism>
<sequence length="218" mass="22960">MTQDELKKAVGWAALDYVKPGTIVGVGTGSTASHFIDALATMKNQIEGAVSSSEASTVKLQSLGIHVFDSNEVDLLDIYVDGADEINGHMQMIKGGGAALTREKVIAAIARQFICIVDASKQVDVLGKFPLPVEVIPMARSYVARELVKLGGQPEYRQNVVTDNGNVILDVHNLQILDAVALENAINGIPGVVTVGLFANRGADVALVGTPDGVKVVK</sequence>
<evidence type="ECO:0000313" key="4">
    <source>
        <dbReference type="EMBL" id="ATA20752.1"/>
    </source>
</evidence>
<dbReference type="PANTHER" id="PTHR11934">
    <property type="entry name" value="RIBOSE-5-PHOSPHATE ISOMERASE"/>
    <property type="match status" value="1"/>
</dbReference>
<dbReference type="OrthoDB" id="5870696at2"/>
<dbReference type="GO" id="GO:0009052">
    <property type="term" value="P:pentose-phosphate shunt, non-oxidative branch"/>
    <property type="evidence" value="ECO:0007669"/>
    <property type="project" value="UniProtKB-UniRule"/>
</dbReference>
<dbReference type="KEGG" id="gqu:AWC35_16160"/>
<evidence type="ECO:0000256" key="2">
    <source>
        <dbReference type="ARBA" id="ARBA00023235"/>
    </source>
</evidence>
<dbReference type="EC" id="5.3.1.6" evidence="3"/>
<dbReference type="CDD" id="cd01398">
    <property type="entry name" value="RPI_A"/>
    <property type="match status" value="1"/>
</dbReference>
<reference evidence="4 5" key="1">
    <citation type="submission" date="2016-01" db="EMBL/GenBank/DDBJ databases">
        <authorList>
            <person name="Oliw E.H."/>
        </authorList>
    </citation>
    <scope>NUCLEOTIDE SEQUENCE [LARGE SCALE GENOMIC DNA]</scope>
    <source>
        <strain evidence="4 5">FRB97</strain>
    </source>
</reference>
<dbReference type="HAMAP" id="MF_00170">
    <property type="entry name" value="Rib_5P_isom_A"/>
    <property type="match status" value="1"/>
</dbReference>
<dbReference type="Gene3D" id="3.40.50.1360">
    <property type="match status" value="1"/>
</dbReference>
<dbReference type="GO" id="GO:0006014">
    <property type="term" value="P:D-ribose metabolic process"/>
    <property type="evidence" value="ECO:0007669"/>
    <property type="project" value="TreeGrafter"/>
</dbReference>
<comment type="subunit">
    <text evidence="3">Homodimer.</text>
</comment>
<dbReference type="UniPathway" id="UPA00115">
    <property type="reaction ID" value="UER00412"/>
</dbReference>
<protein>
    <recommendedName>
        <fullName evidence="3">Ribose-5-phosphate isomerase A</fullName>
        <ecNumber evidence="3">5.3.1.6</ecNumber>
    </recommendedName>
    <alternativeName>
        <fullName evidence="3">Phosphoriboisomerase A</fullName>
        <shortName evidence="3">PRI</shortName>
    </alternativeName>
</protein>
<dbReference type="EMBL" id="CP014136">
    <property type="protein sequence ID" value="ATA20752.1"/>
    <property type="molecule type" value="Genomic_DNA"/>
</dbReference>
<dbReference type="Gene3D" id="3.30.70.260">
    <property type="match status" value="1"/>
</dbReference>
<dbReference type="InterPro" id="IPR020672">
    <property type="entry name" value="Ribose5P_isomerase_typA_subgr"/>
</dbReference>
<dbReference type="RefSeq" id="WP_095847337.1">
    <property type="nucleotide sequence ID" value="NZ_CP014136.1"/>
</dbReference>
<gene>
    <name evidence="3" type="primary">rpiA</name>
    <name evidence="4" type="ORF">AWC35_16160</name>
</gene>
<evidence type="ECO:0000256" key="3">
    <source>
        <dbReference type="HAMAP-Rule" id="MF_00170"/>
    </source>
</evidence>
<feature type="active site" description="Proton acceptor" evidence="3">
    <location>
        <position position="103"/>
    </location>
</feature>
<comment type="similarity">
    <text evidence="3">Belongs to the ribose 5-phosphate isomerase family.</text>
</comment>
<dbReference type="SUPFAM" id="SSF100950">
    <property type="entry name" value="NagB/RpiA/CoA transferase-like"/>
    <property type="match status" value="1"/>
</dbReference>
<comment type="pathway">
    <text evidence="3">Carbohydrate degradation; pentose phosphate pathway; D-ribose 5-phosphate from D-ribulose 5-phosphate (non-oxidative stage): step 1/1.</text>
</comment>
<evidence type="ECO:0000313" key="5">
    <source>
        <dbReference type="Proteomes" id="UP000217182"/>
    </source>
</evidence>
<feature type="binding site" evidence="3">
    <location>
        <begin position="94"/>
        <end position="97"/>
    </location>
    <ligand>
        <name>substrate</name>
    </ligand>
</feature>